<keyword evidence="1" id="KW-0472">Membrane</keyword>
<dbReference type="NCBIfam" id="TIGR03382">
    <property type="entry name" value="GC_trans_RRR"/>
    <property type="match status" value="1"/>
</dbReference>
<evidence type="ECO:0000256" key="1">
    <source>
        <dbReference type="SAM" id="Phobius"/>
    </source>
</evidence>
<feature type="transmembrane region" description="Helical" evidence="1">
    <location>
        <begin position="30"/>
        <end position="48"/>
    </location>
</feature>
<organism evidence="2">
    <name type="scientific">hydrothermal vent metagenome</name>
    <dbReference type="NCBI Taxonomy" id="652676"/>
    <lineage>
        <taxon>unclassified sequences</taxon>
        <taxon>metagenomes</taxon>
        <taxon>ecological metagenomes</taxon>
    </lineage>
</organism>
<proteinExistence type="predicted"/>
<dbReference type="AlphaFoldDB" id="A0A3B0S6F7"/>
<dbReference type="InterPro" id="IPR017756">
    <property type="entry name" value="TM_Gly-Cys-Arg_CS"/>
</dbReference>
<evidence type="ECO:0000313" key="2">
    <source>
        <dbReference type="EMBL" id="VAW01671.1"/>
    </source>
</evidence>
<sequence>MAISRDDLEAKLNDIGTAIDETKQQAQTTGVMIAAGVVVMIGLVYLLGRRRGGKAKGARIEVFRL</sequence>
<accession>A0A3B0S6F7</accession>
<keyword evidence="1" id="KW-0812">Transmembrane</keyword>
<gene>
    <name evidence="2" type="ORF">MNBD_ACTINO02-130</name>
</gene>
<reference evidence="2" key="1">
    <citation type="submission" date="2018-06" db="EMBL/GenBank/DDBJ databases">
        <authorList>
            <person name="Zhirakovskaya E."/>
        </authorList>
    </citation>
    <scope>NUCLEOTIDE SEQUENCE</scope>
</reference>
<name>A0A3B0S6F7_9ZZZZ</name>
<keyword evidence="1" id="KW-1133">Transmembrane helix</keyword>
<protein>
    <submittedName>
        <fullName evidence="2">Uncharacterized protein</fullName>
    </submittedName>
</protein>
<dbReference type="EMBL" id="UOEK01000217">
    <property type="protein sequence ID" value="VAW01671.1"/>
    <property type="molecule type" value="Genomic_DNA"/>
</dbReference>